<dbReference type="GO" id="GO:0004714">
    <property type="term" value="F:transmembrane receptor protein tyrosine kinase activity"/>
    <property type="evidence" value="ECO:0007669"/>
    <property type="project" value="UniProtKB-EC"/>
</dbReference>
<evidence type="ECO:0000256" key="2">
    <source>
        <dbReference type="ARBA" id="ARBA00022679"/>
    </source>
</evidence>
<dbReference type="AlphaFoldDB" id="A0A8J2PI75"/>
<dbReference type="InterPro" id="IPR050122">
    <property type="entry name" value="RTK"/>
</dbReference>
<accession>A0A8J2PI75</accession>
<comment type="subcellular location">
    <subcellularLocation>
        <location evidence="1">Endomembrane system</location>
    </subcellularLocation>
</comment>
<feature type="non-terminal residue" evidence="10">
    <location>
        <position position="1"/>
    </location>
</feature>
<dbReference type="PANTHER" id="PTHR24416:SF600">
    <property type="entry name" value="PDGF- AND VEGF-RECEPTOR RELATED, ISOFORM J"/>
    <property type="match status" value="1"/>
</dbReference>
<dbReference type="GO" id="GO:0043235">
    <property type="term" value="C:receptor complex"/>
    <property type="evidence" value="ECO:0007669"/>
    <property type="project" value="TreeGrafter"/>
</dbReference>
<dbReference type="Pfam" id="PF07714">
    <property type="entry name" value="PK_Tyr_Ser-Thr"/>
    <property type="match status" value="1"/>
</dbReference>
<protein>
    <recommendedName>
        <fullName evidence="9">Protein kinase domain-containing protein</fullName>
    </recommendedName>
</protein>
<keyword evidence="2" id="KW-0808">Transferase</keyword>
<dbReference type="InterPro" id="IPR000719">
    <property type="entry name" value="Prot_kinase_dom"/>
</dbReference>
<keyword evidence="6" id="KW-0472">Membrane</keyword>
<dbReference type="GO" id="GO:0048468">
    <property type="term" value="P:cell development"/>
    <property type="evidence" value="ECO:0007669"/>
    <property type="project" value="UniProtKB-ARBA"/>
</dbReference>
<gene>
    <name evidence="10" type="ORF">AFUS01_LOCUS32947</name>
</gene>
<organism evidence="10 11">
    <name type="scientific">Allacma fusca</name>
    <dbReference type="NCBI Taxonomy" id="39272"/>
    <lineage>
        <taxon>Eukaryota</taxon>
        <taxon>Metazoa</taxon>
        <taxon>Ecdysozoa</taxon>
        <taxon>Arthropoda</taxon>
        <taxon>Hexapoda</taxon>
        <taxon>Collembola</taxon>
        <taxon>Symphypleona</taxon>
        <taxon>Sminthuridae</taxon>
        <taxon>Allacma</taxon>
    </lineage>
</organism>
<dbReference type="GO" id="GO:0005524">
    <property type="term" value="F:ATP binding"/>
    <property type="evidence" value="ECO:0007669"/>
    <property type="project" value="UniProtKB-KW"/>
</dbReference>
<dbReference type="OrthoDB" id="6077854at2759"/>
<dbReference type="GO" id="GO:0012505">
    <property type="term" value="C:endomembrane system"/>
    <property type="evidence" value="ECO:0007669"/>
    <property type="project" value="UniProtKB-SubCell"/>
</dbReference>
<dbReference type="GO" id="GO:0051130">
    <property type="term" value="P:positive regulation of cellular component organization"/>
    <property type="evidence" value="ECO:0007669"/>
    <property type="project" value="UniProtKB-ARBA"/>
</dbReference>
<evidence type="ECO:0000256" key="6">
    <source>
        <dbReference type="ARBA" id="ARBA00023136"/>
    </source>
</evidence>
<evidence type="ECO:0000256" key="3">
    <source>
        <dbReference type="ARBA" id="ARBA00022741"/>
    </source>
</evidence>
<keyword evidence="5" id="KW-0067">ATP-binding</keyword>
<dbReference type="GO" id="GO:0030182">
    <property type="term" value="P:neuron differentiation"/>
    <property type="evidence" value="ECO:0007669"/>
    <property type="project" value="UniProtKB-ARBA"/>
</dbReference>
<dbReference type="PROSITE" id="PS50011">
    <property type="entry name" value="PROTEIN_KINASE_DOM"/>
    <property type="match status" value="1"/>
</dbReference>
<dbReference type="PROSITE" id="PS00109">
    <property type="entry name" value="PROTEIN_KINASE_TYR"/>
    <property type="match status" value="1"/>
</dbReference>
<evidence type="ECO:0000256" key="8">
    <source>
        <dbReference type="ARBA" id="ARBA00051243"/>
    </source>
</evidence>
<evidence type="ECO:0000313" key="11">
    <source>
        <dbReference type="Proteomes" id="UP000708208"/>
    </source>
</evidence>
<comment type="catalytic activity">
    <reaction evidence="8">
        <text>L-tyrosyl-[protein] + ATP = O-phospho-L-tyrosyl-[protein] + ADP + H(+)</text>
        <dbReference type="Rhea" id="RHEA:10596"/>
        <dbReference type="Rhea" id="RHEA-COMP:10136"/>
        <dbReference type="Rhea" id="RHEA-COMP:20101"/>
        <dbReference type="ChEBI" id="CHEBI:15378"/>
        <dbReference type="ChEBI" id="CHEBI:30616"/>
        <dbReference type="ChEBI" id="CHEBI:46858"/>
        <dbReference type="ChEBI" id="CHEBI:61978"/>
        <dbReference type="ChEBI" id="CHEBI:456216"/>
        <dbReference type="EC" id="2.7.10.1"/>
    </reaction>
</comment>
<name>A0A8J2PI75_9HEXA</name>
<keyword evidence="11" id="KW-1185">Reference proteome</keyword>
<sequence>SWSQQIAAGMEYLETKKVIHGDLATRNVLLFNGNVAKITDFGLSRQLYENSIYSKKTQAPLPWRWMALESLRDMVFSSKSDVWSFGVTVWEIFTMAEVPFPGLVWSMEFLQNLESGMRMYKPKYASPEIYSVLLKCWAQEADSRPSFGELSQLFGNILIQSNVVK</sequence>
<evidence type="ECO:0000313" key="10">
    <source>
        <dbReference type="EMBL" id="CAG7822689.1"/>
    </source>
</evidence>
<dbReference type="InterPro" id="IPR001245">
    <property type="entry name" value="Ser-Thr/Tyr_kinase_cat_dom"/>
</dbReference>
<dbReference type="GO" id="GO:0007169">
    <property type="term" value="P:cell surface receptor protein tyrosine kinase signaling pathway"/>
    <property type="evidence" value="ECO:0007669"/>
    <property type="project" value="TreeGrafter"/>
</dbReference>
<evidence type="ECO:0000256" key="4">
    <source>
        <dbReference type="ARBA" id="ARBA00022777"/>
    </source>
</evidence>
<dbReference type="GO" id="GO:0005886">
    <property type="term" value="C:plasma membrane"/>
    <property type="evidence" value="ECO:0007669"/>
    <property type="project" value="TreeGrafter"/>
</dbReference>
<feature type="domain" description="Protein kinase" evidence="9">
    <location>
        <begin position="1"/>
        <end position="159"/>
    </location>
</feature>
<dbReference type="CDD" id="cd00192">
    <property type="entry name" value="PTKc"/>
    <property type="match status" value="1"/>
</dbReference>
<dbReference type="EMBL" id="CAJVCH010527142">
    <property type="protein sequence ID" value="CAG7822689.1"/>
    <property type="molecule type" value="Genomic_DNA"/>
</dbReference>
<keyword evidence="7" id="KW-0829">Tyrosine-protein kinase</keyword>
<dbReference type="GO" id="GO:0050793">
    <property type="term" value="P:regulation of developmental process"/>
    <property type="evidence" value="ECO:0007669"/>
    <property type="project" value="UniProtKB-ARBA"/>
</dbReference>
<dbReference type="InterPro" id="IPR008266">
    <property type="entry name" value="Tyr_kinase_AS"/>
</dbReference>
<dbReference type="Proteomes" id="UP000708208">
    <property type="component" value="Unassembled WGS sequence"/>
</dbReference>
<reference evidence="10" key="1">
    <citation type="submission" date="2021-06" db="EMBL/GenBank/DDBJ databases">
        <authorList>
            <person name="Hodson N. C."/>
            <person name="Mongue J. A."/>
            <person name="Jaron S. K."/>
        </authorList>
    </citation>
    <scope>NUCLEOTIDE SEQUENCE</scope>
</reference>
<keyword evidence="4" id="KW-0418">Kinase</keyword>
<evidence type="ECO:0000259" key="9">
    <source>
        <dbReference type="PROSITE" id="PS50011"/>
    </source>
</evidence>
<evidence type="ECO:0000256" key="7">
    <source>
        <dbReference type="ARBA" id="ARBA00023137"/>
    </source>
</evidence>
<evidence type="ECO:0000256" key="1">
    <source>
        <dbReference type="ARBA" id="ARBA00004308"/>
    </source>
</evidence>
<keyword evidence="3" id="KW-0547">Nucleotide-binding</keyword>
<evidence type="ECO:0000256" key="5">
    <source>
        <dbReference type="ARBA" id="ARBA00022840"/>
    </source>
</evidence>
<dbReference type="FunFam" id="1.10.510.10:FF:001512">
    <property type="entry name" value="Receptor tyrosine-protein kinase erbB-2"/>
    <property type="match status" value="1"/>
</dbReference>
<proteinExistence type="predicted"/>
<dbReference type="PANTHER" id="PTHR24416">
    <property type="entry name" value="TYROSINE-PROTEIN KINASE RECEPTOR"/>
    <property type="match status" value="1"/>
</dbReference>
<comment type="caution">
    <text evidence="10">The sequence shown here is derived from an EMBL/GenBank/DDBJ whole genome shotgun (WGS) entry which is preliminary data.</text>
</comment>